<protein>
    <submittedName>
        <fullName evidence="1">Uncharacterized protein</fullName>
    </submittedName>
</protein>
<evidence type="ECO:0000313" key="1">
    <source>
        <dbReference type="EMBL" id="GBN56311.1"/>
    </source>
</evidence>
<name>A0A4Y2PYH7_ARAVE</name>
<sequence>MKRYESTDMIHHRPSLAYCDPPLCTAMMISTDITRLSGATCTFLWKVLSHTPAELETLSSTQHRCKCLKRRENCPHRACLAVFEEGKKIPAEDESELLNLDGEVTENSE</sequence>
<organism evidence="1 2">
    <name type="scientific">Araneus ventricosus</name>
    <name type="common">Orbweaver spider</name>
    <name type="synonym">Epeira ventricosa</name>
    <dbReference type="NCBI Taxonomy" id="182803"/>
    <lineage>
        <taxon>Eukaryota</taxon>
        <taxon>Metazoa</taxon>
        <taxon>Ecdysozoa</taxon>
        <taxon>Arthropoda</taxon>
        <taxon>Chelicerata</taxon>
        <taxon>Arachnida</taxon>
        <taxon>Araneae</taxon>
        <taxon>Araneomorphae</taxon>
        <taxon>Entelegynae</taxon>
        <taxon>Araneoidea</taxon>
        <taxon>Araneidae</taxon>
        <taxon>Araneus</taxon>
    </lineage>
</organism>
<dbReference type="AlphaFoldDB" id="A0A4Y2PYH7"/>
<reference evidence="1 2" key="1">
    <citation type="journal article" date="2019" name="Sci. Rep.">
        <title>Orb-weaving spider Araneus ventricosus genome elucidates the spidroin gene catalogue.</title>
        <authorList>
            <person name="Kono N."/>
            <person name="Nakamura H."/>
            <person name="Ohtoshi R."/>
            <person name="Moran D.A.P."/>
            <person name="Shinohara A."/>
            <person name="Yoshida Y."/>
            <person name="Fujiwara M."/>
            <person name="Mori M."/>
            <person name="Tomita M."/>
            <person name="Arakawa K."/>
        </authorList>
    </citation>
    <scope>NUCLEOTIDE SEQUENCE [LARGE SCALE GENOMIC DNA]</scope>
</reference>
<dbReference type="Proteomes" id="UP000499080">
    <property type="component" value="Unassembled WGS sequence"/>
</dbReference>
<accession>A0A4Y2PYH7</accession>
<dbReference type="EMBL" id="BGPR01012494">
    <property type="protein sequence ID" value="GBN56311.1"/>
    <property type="molecule type" value="Genomic_DNA"/>
</dbReference>
<proteinExistence type="predicted"/>
<keyword evidence="2" id="KW-1185">Reference proteome</keyword>
<evidence type="ECO:0000313" key="2">
    <source>
        <dbReference type="Proteomes" id="UP000499080"/>
    </source>
</evidence>
<comment type="caution">
    <text evidence="1">The sequence shown here is derived from an EMBL/GenBank/DDBJ whole genome shotgun (WGS) entry which is preliminary data.</text>
</comment>
<gene>
    <name evidence="1" type="ORF">AVEN_224544_1</name>
</gene>